<proteinExistence type="predicted"/>
<protein>
    <submittedName>
        <fullName evidence="1">Uncharacterized protein</fullName>
    </submittedName>
</protein>
<organism evidence="1">
    <name type="scientific">Anguilla anguilla</name>
    <name type="common">European freshwater eel</name>
    <name type="synonym">Muraena anguilla</name>
    <dbReference type="NCBI Taxonomy" id="7936"/>
    <lineage>
        <taxon>Eukaryota</taxon>
        <taxon>Metazoa</taxon>
        <taxon>Chordata</taxon>
        <taxon>Craniata</taxon>
        <taxon>Vertebrata</taxon>
        <taxon>Euteleostomi</taxon>
        <taxon>Actinopterygii</taxon>
        <taxon>Neopterygii</taxon>
        <taxon>Teleostei</taxon>
        <taxon>Anguilliformes</taxon>
        <taxon>Anguillidae</taxon>
        <taxon>Anguilla</taxon>
    </lineage>
</organism>
<sequence>MQKLCKPYEMYVRYQSMLSVRECSLSLFA</sequence>
<name>A0A0E9R507_ANGAN</name>
<reference evidence="1" key="2">
    <citation type="journal article" date="2015" name="Fish Shellfish Immunol.">
        <title>Early steps in the European eel (Anguilla anguilla)-Vibrio vulnificus interaction in the gills: Role of the RtxA13 toxin.</title>
        <authorList>
            <person name="Callol A."/>
            <person name="Pajuelo D."/>
            <person name="Ebbesson L."/>
            <person name="Teles M."/>
            <person name="MacKenzie S."/>
            <person name="Amaro C."/>
        </authorList>
    </citation>
    <scope>NUCLEOTIDE SEQUENCE</scope>
</reference>
<evidence type="ECO:0000313" key="1">
    <source>
        <dbReference type="EMBL" id="JAH23832.1"/>
    </source>
</evidence>
<dbReference type="AlphaFoldDB" id="A0A0E9R507"/>
<reference evidence="1" key="1">
    <citation type="submission" date="2014-11" db="EMBL/GenBank/DDBJ databases">
        <authorList>
            <person name="Amaro Gonzalez C."/>
        </authorList>
    </citation>
    <scope>NUCLEOTIDE SEQUENCE</scope>
</reference>
<dbReference type="EMBL" id="GBXM01084745">
    <property type="protein sequence ID" value="JAH23832.1"/>
    <property type="molecule type" value="Transcribed_RNA"/>
</dbReference>
<accession>A0A0E9R507</accession>